<dbReference type="SUPFAM" id="SSF55874">
    <property type="entry name" value="ATPase domain of HSP90 chaperone/DNA topoisomerase II/histidine kinase"/>
    <property type="match status" value="1"/>
</dbReference>
<dbReference type="SMART" id="SM00387">
    <property type="entry name" value="HATPase_c"/>
    <property type="match status" value="1"/>
</dbReference>
<organism evidence="4 5">
    <name type="scientific">Marivivens donghaensis</name>
    <dbReference type="NCBI Taxonomy" id="1699413"/>
    <lineage>
        <taxon>Bacteria</taxon>
        <taxon>Pseudomonadati</taxon>
        <taxon>Pseudomonadota</taxon>
        <taxon>Alphaproteobacteria</taxon>
        <taxon>Rhodobacterales</taxon>
        <taxon>Paracoccaceae</taxon>
        <taxon>Marivivens group</taxon>
        <taxon>Marivivens</taxon>
    </lineage>
</organism>
<protein>
    <recommendedName>
        <fullName evidence="2">histidine kinase</fullName>
        <ecNumber evidence="2">2.7.13.3</ecNumber>
    </recommendedName>
</protein>
<gene>
    <name evidence="4" type="ORF">HCZ30_00645</name>
</gene>
<dbReference type="InterPro" id="IPR036676">
    <property type="entry name" value="PurM-like_C_sf"/>
</dbReference>
<dbReference type="PROSITE" id="PS50109">
    <property type="entry name" value="HIS_KIN"/>
    <property type="match status" value="1"/>
</dbReference>
<dbReference type="Gene3D" id="1.10.287.130">
    <property type="match status" value="1"/>
</dbReference>
<proteinExistence type="predicted"/>
<dbReference type="PANTHER" id="PTHR43065:SF42">
    <property type="entry name" value="TWO-COMPONENT SENSOR PPRA"/>
    <property type="match status" value="1"/>
</dbReference>
<dbReference type="CDD" id="cd00130">
    <property type="entry name" value="PAS"/>
    <property type="match status" value="1"/>
</dbReference>
<dbReference type="InterPro" id="IPR000014">
    <property type="entry name" value="PAS"/>
</dbReference>
<dbReference type="SUPFAM" id="SSF55785">
    <property type="entry name" value="PYP-like sensor domain (PAS domain)"/>
    <property type="match status" value="1"/>
</dbReference>
<sequence>MTNTIANTDSLAANVSDEARVDVLKAMDQTYNELVEYQSQLEQRNAELDEMRGFMSSVMASVSDVLIVVSRDGMIEQAAGSFAAQLGRDPATVTGQPLSAITGEEAYGTLNTALDQVITTRRPMRLEVELDTASGAEPFDVSLAPRLGERGKSVGAVLIGRPVGELRRAYSELEESHQALQEAQSHLVRNEKLASLGRLLAGVAHELNNPISFVYANTHALEKYVGRFVTYFEQVQAGASRDDLIALRKDLRLDRELSNMRMAIDGARDGAERVRDIVEDLRRLSSDGTGEMADFDLVETTRVATHWVARGTKKEAPIRTEAPLSLIAHGRNGHIQQVIMNLVQNALDAVENTAVPEVIIRIGEAEDMAFIEVADNGTGISDDIAQSIFDPFFTTKPVGKGTCEILGLDPLYLANEGTLVLFVPEEHADAALAAMQSVDTGKDARIIGRAKAGNPLVTMRTAFGGSRIVDMLVGEQLPRIC</sequence>
<dbReference type="SMART" id="SM00388">
    <property type="entry name" value="HisKA"/>
    <property type="match status" value="1"/>
</dbReference>
<evidence type="ECO:0000256" key="2">
    <source>
        <dbReference type="ARBA" id="ARBA00012438"/>
    </source>
</evidence>
<dbReference type="Gene3D" id="3.90.650.10">
    <property type="entry name" value="PurM-like C-terminal domain"/>
    <property type="match status" value="1"/>
</dbReference>
<dbReference type="InterPro" id="IPR035965">
    <property type="entry name" value="PAS-like_dom_sf"/>
</dbReference>
<dbReference type="InterPro" id="IPR003661">
    <property type="entry name" value="HisK_dim/P_dom"/>
</dbReference>
<evidence type="ECO:0000256" key="1">
    <source>
        <dbReference type="ARBA" id="ARBA00000085"/>
    </source>
</evidence>
<dbReference type="Pfam" id="PF02769">
    <property type="entry name" value="AIRS_C"/>
    <property type="match status" value="1"/>
</dbReference>
<feature type="domain" description="Histidine kinase" evidence="3">
    <location>
        <begin position="202"/>
        <end position="401"/>
    </location>
</feature>
<dbReference type="SUPFAM" id="SSF47384">
    <property type="entry name" value="Homodimeric domain of signal transducing histidine kinase"/>
    <property type="match status" value="1"/>
</dbReference>
<keyword evidence="5" id="KW-1185">Reference proteome</keyword>
<dbReference type="InterPro" id="IPR010918">
    <property type="entry name" value="PurM-like_C_dom"/>
</dbReference>
<dbReference type="InterPro" id="IPR005467">
    <property type="entry name" value="His_kinase_dom"/>
</dbReference>
<dbReference type="InterPro" id="IPR036097">
    <property type="entry name" value="HisK_dim/P_sf"/>
</dbReference>
<evidence type="ECO:0000313" key="4">
    <source>
        <dbReference type="EMBL" id="NIY70938.1"/>
    </source>
</evidence>
<dbReference type="Gene3D" id="3.30.450.20">
    <property type="entry name" value="PAS domain"/>
    <property type="match status" value="1"/>
</dbReference>
<dbReference type="CDD" id="cd00082">
    <property type="entry name" value="HisKA"/>
    <property type="match status" value="1"/>
</dbReference>
<dbReference type="InterPro" id="IPR013656">
    <property type="entry name" value="PAS_4"/>
</dbReference>
<dbReference type="PANTHER" id="PTHR43065">
    <property type="entry name" value="SENSOR HISTIDINE KINASE"/>
    <property type="match status" value="1"/>
</dbReference>
<dbReference type="InterPro" id="IPR036890">
    <property type="entry name" value="HATPase_C_sf"/>
</dbReference>
<comment type="caution">
    <text evidence="4">The sequence shown here is derived from an EMBL/GenBank/DDBJ whole genome shotgun (WGS) entry which is preliminary data.</text>
</comment>
<dbReference type="SUPFAM" id="SSF56042">
    <property type="entry name" value="PurM C-terminal domain-like"/>
    <property type="match status" value="1"/>
</dbReference>
<dbReference type="Pfam" id="PF02518">
    <property type="entry name" value="HATPase_c"/>
    <property type="match status" value="1"/>
</dbReference>
<dbReference type="EMBL" id="JAATOP010000001">
    <property type="protein sequence ID" value="NIY70938.1"/>
    <property type="molecule type" value="Genomic_DNA"/>
</dbReference>
<dbReference type="Pfam" id="PF08448">
    <property type="entry name" value="PAS_4"/>
    <property type="match status" value="1"/>
</dbReference>
<dbReference type="Gene3D" id="3.30.565.10">
    <property type="entry name" value="Histidine kinase-like ATPase, C-terminal domain"/>
    <property type="match status" value="1"/>
</dbReference>
<evidence type="ECO:0000259" key="3">
    <source>
        <dbReference type="PROSITE" id="PS50109"/>
    </source>
</evidence>
<dbReference type="Proteomes" id="UP000709466">
    <property type="component" value="Unassembled WGS sequence"/>
</dbReference>
<dbReference type="EC" id="2.7.13.3" evidence="2"/>
<reference evidence="4 5" key="1">
    <citation type="submission" date="2020-03" db="EMBL/GenBank/DDBJ databases">
        <title>Bacterial isolates of synthetic phycosphere.</title>
        <authorList>
            <person name="Fu H."/>
            <person name="Moran M.A."/>
        </authorList>
    </citation>
    <scope>NUCLEOTIDE SEQUENCE [LARGE SCALE GENOMIC DNA]</scope>
    <source>
        <strain evidence="4 5">HF1</strain>
    </source>
</reference>
<dbReference type="InterPro" id="IPR003594">
    <property type="entry name" value="HATPase_dom"/>
</dbReference>
<comment type="catalytic activity">
    <reaction evidence="1">
        <text>ATP + protein L-histidine = ADP + protein N-phospho-L-histidine.</text>
        <dbReference type="EC" id="2.7.13.3"/>
    </reaction>
</comment>
<name>A0ABX0VTV0_9RHOB</name>
<accession>A0ABX0VTV0</accession>
<evidence type="ECO:0000313" key="5">
    <source>
        <dbReference type="Proteomes" id="UP000709466"/>
    </source>
</evidence>